<keyword evidence="4" id="KW-1133">Transmembrane helix</keyword>
<comment type="subcellular location">
    <subcellularLocation>
        <location evidence="1">Membrane</location>
        <topology evidence="1">Multi-pass membrane protein</topology>
    </subcellularLocation>
</comment>
<evidence type="ECO:0000256" key="4">
    <source>
        <dbReference type="ARBA" id="ARBA00022989"/>
    </source>
</evidence>
<dbReference type="SUPFAM" id="SSF161098">
    <property type="entry name" value="MetI-like"/>
    <property type="match status" value="1"/>
</dbReference>
<dbReference type="InterPro" id="IPR000515">
    <property type="entry name" value="MetI-like"/>
</dbReference>
<dbReference type="InterPro" id="IPR035906">
    <property type="entry name" value="MetI-like_sf"/>
</dbReference>
<dbReference type="EMBL" id="JACJHX010000002">
    <property type="protein sequence ID" value="MBA9025627.1"/>
    <property type="molecule type" value="Genomic_DNA"/>
</dbReference>
<evidence type="ECO:0000256" key="1">
    <source>
        <dbReference type="ARBA" id="ARBA00004141"/>
    </source>
</evidence>
<keyword evidence="2" id="KW-0813">Transport</keyword>
<name>A0ABR6CKP3_9BACI</name>
<dbReference type="Proteomes" id="UP000626697">
    <property type="component" value="Unassembled WGS sequence"/>
</dbReference>
<organism evidence="7 8">
    <name type="scientific">Peribacillus huizhouensis</name>
    <dbReference type="NCBI Taxonomy" id="1501239"/>
    <lineage>
        <taxon>Bacteria</taxon>
        <taxon>Bacillati</taxon>
        <taxon>Bacillota</taxon>
        <taxon>Bacilli</taxon>
        <taxon>Bacillales</taxon>
        <taxon>Bacillaceae</taxon>
        <taxon>Peribacillus</taxon>
    </lineage>
</organism>
<keyword evidence="3" id="KW-0812">Transmembrane</keyword>
<accession>A0ABR6CKP3</accession>
<protein>
    <submittedName>
        <fullName evidence="7">ABC-type methionine transport system permease subunit</fullName>
    </submittedName>
</protein>
<evidence type="ECO:0000259" key="6">
    <source>
        <dbReference type="PROSITE" id="PS50928"/>
    </source>
</evidence>
<gene>
    <name evidence="7" type="ORF">HNP81_000910</name>
</gene>
<evidence type="ECO:0000313" key="7">
    <source>
        <dbReference type="EMBL" id="MBA9025627.1"/>
    </source>
</evidence>
<evidence type="ECO:0000256" key="3">
    <source>
        <dbReference type="ARBA" id="ARBA00022692"/>
    </source>
</evidence>
<sequence>MDTTIRPLAASVTLAVAGIPFFAELVESSAREIDKGVIEAAVAVGASG</sequence>
<dbReference type="PROSITE" id="PS50928">
    <property type="entry name" value="ABC_TM1"/>
    <property type="match status" value="1"/>
</dbReference>
<evidence type="ECO:0000256" key="5">
    <source>
        <dbReference type="ARBA" id="ARBA00023136"/>
    </source>
</evidence>
<evidence type="ECO:0000256" key="2">
    <source>
        <dbReference type="ARBA" id="ARBA00022448"/>
    </source>
</evidence>
<reference evidence="7 8" key="1">
    <citation type="submission" date="2020-08" db="EMBL/GenBank/DDBJ databases">
        <title>Genomic Encyclopedia of Type Strains, Phase IV (KMG-IV): sequencing the most valuable type-strain genomes for metagenomic binning, comparative biology and taxonomic classification.</title>
        <authorList>
            <person name="Goeker M."/>
        </authorList>
    </citation>
    <scope>NUCLEOTIDE SEQUENCE [LARGE SCALE GENOMIC DNA]</scope>
    <source>
        <strain evidence="7 8">DSM 105481</strain>
    </source>
</reference>
<evidence type="ECO:0000313" key="8">
    <source>
        <dbReference type="Proteomes" id="UP000626697"/>
    </source>
</evidence>
<keyword evidence="5" id="KW-0472">Membrane</keyword>
<keyword evidence="8" id="KW-1185">Reference proteome</keyword>
<proteinExistence type="predicted"/>
<dbReference type="RefSeq" id="WP_246399234.1">
    <property type="nucleotide sequence ID" value="NZ_JACJHX010000002.1"/>
</dbReference>
<dbReference type="Gene3D" id="1.10.3720.10">
    <property type="entry name" value="MetI-like"/>
    <property type="match status" value="1"/>
</dbReference>
<comment type="caution">
    <text evidence="7">The sequence shown here is derived from an EMBL/GenBank/DDBJ whole genome shotgun (WGS) entry which is preliminary data.</text>
</comment>
<feature type="domain" description="ABC transmembrane type-1" evidence="6">
    <location>
        <begin position="1"/>
        <end position="48"/>
    </location>
</feature>